<evidence type="ECO:0000256" key="3">
    <source>
        <dbReference type="ARBA" id="ARBA00022727"/>
    </source>
</evidence>
<dbReference type="InterPro" id="IPR029057">
    <property type="entry name" value="PRTase-like"/>
</dbReference>
<comment type="subunit">
    <text evidence="9">Homohexamer.</text>
</comment>
<protein>
    <recommendedName>
        <fullName evidence="9">Ribose-phosphate pyrophosphokinase</fullName>
        <shortName evidence="9">RPPK</shortName>
        <ecNumber evidence="9">2.7.6.1</ecNumber>
    </recommendedName>
    <alternativeName>
        <fullName evidence="9">5-phospho-D-ribosyl alpha-1-diphosphate synthase</fullName>
    </alternativeName>
    <alternativeName>
        <fullName evidence="9">Phosphoribosyl diphosphate synthase</fullName>
    </alternativeName>
    <alternativeName>
        <fullName evidence="9">Phosphoribosyl pyrophosphate synthase</fullName>
        <shortName evidence="9">P-Rib-PP synthase</shortName>
        <shortName evidence="9">PRPP synthase</shortName>
        <shortName evidence="9">PRPPase</shortName>
    </alternativeName>
</protein>
<keyword evidence="3 9" id="KW-0545">Nucleotide biosynthesis</keyword>
<dbReference type="Gene3D" id="3.40.50.2020">
    <property type="match status" value="2"/>
</dbReference>
<dbReference type="InterPro" id="IPR000836">
    <property type="entry name" value="PRTase_dom"/>
</dbReference>
<evidence type="ECO:0000256" key="5">
    <source>
        <dbReference type="ARBA" id="ARBA00022777"/>
    </source>
</evidence>
<evidence type="ECO:0000256" key="7">
    <source>
        <dbReference type="ARBA" id="ARBA00022842"/>
    </source>
</evidence>
<keyword evidence="5 9" id="KW-0418">Kinase</keyword>
<organism evidence="11 12">
    <name type="scientific">Microbacterium aoyamense</name>
    <dbReference type="NCBI Taxonomy" id="344166"/>
    <lineage>
        <taxon>Bacteria</taxon>
        <taxon>Bacillati</taxon>
        <taxon>Actinomycetota</taxon>
        <taxon>Actinomycetes</taxon>
        <taxon>Micrococcales</taxon>
        <taxon>Microbacteriaceae</taxon>
        <taxon>Microbacterium</taxon>
    </lineage>
</organism>
<dbReference type="HAMAP" id="MF_00583_B">
    <property type="entry name" value="RibP_PPkinase_B"/>
    <property type="match status" value="1"/>
</dbReference>
<comment type="cofactor">
    <cofactor evidence="9">
        <name>Mg(2+)</name>
        <dbReference type="ChEBI" id="CHEBI:18420"/>
    </cofactor>
    <text evidence="9">Binds 2 Mg(2+) ions per subunit.</text>
</comment>
<evidence type="ECO:0000256" key="9">
    <source>
        <dbReference type="HAMAP-Rule" id="MF_00583"/>
    </source>
</evidence>
<feature type="binding site" evidence="9">
    <location>
        <position position="154"/>
    </location>
    <ligand>
        <name>Mg(2+)</name>
        <dbReference type="ChEBI" id="CHEBI:18420"/>
    </ligand>
</feature>
<evidence type="ECO:0000313" key="12">
    <source>
        <dbReference type="Proteomes" id="UP001501343"/>
    </source>
</evidence>
<dbReference type="CDD" id="cd06223">
    <property type="entry name" value="PRTases_typeI"/>
    <property type="match status" value="1"/>
</dbReference>
<dbReference type="Pfam" id="PF14572">
    <property type="entry name" value="Pribosyl_synth"/>
    <property type="match status" value="1"/>
</dbReference>
<keyword evidence="1 9" id="KW-0808">Transferase</keyword>
<dbReference type="EC" id="2.7.6.1" evidence="9"/>
<dbReference type="InterPro" id="IPR000842">
    <property type="entry name" value="PRib_PP_synth_CS"/>
</dbReference>
<comment type="pathway">
    <text evidence="9">Metabolic intermediate biosynthesis; 5-phospho-alpha-D-ribose 1-diphosphate biosynthesis; 5-phospho-alpha-D-ribose 1-diphosphate from D-ribose 5-phosphate (route I): step 1/1.</text>
</comment>
<reference evidence="11 12" key="1">
    <citation type="journal article" date="2019" name="Int. J. Syst. Evol. Microbiol.">
        <title>The Global Catalogue of Microorganisms (GCM) 10K type strain sequencing project: providing services to taxonomists for standard genome sequencing and annotation.</title>
        <authorList>
            <consortium name="The Broad Institute Genomics Platform"/>
            <consortium name="The Broad Institute Genome Sequencing Center for Infectious Disease"/>
            <person name="Wu L."/>
            <person name="Ma J."/>
        </authorList>
    </citation>
    <scope>NUCLEOTIDE SEQUENCE [LARGE SCALE GENOMIC DNA]</scope>
    <source>
        <strain evidence="11 12">JCM 14900</strain>
    </source>
</reference>
<sequence length="344" mass="37444">MGRKNKTVELDREHDIAPGLVAKTKKRLVVARGSSHPELATEVAGHLGTELVPTEYRTFASGEILTRFEVSIRGCDFFLIQSFGPPVNEWLMETLIMLDAAKRASAKRITVVAPYYPYSRQDKKGRGREPISARLVADLLKTAGADRVMSVDLHAAQIQGFFDGPVDHLFAKPVLLDYFQSTLSAEDREKLTVVSPDTGRVRVADQWSDSLGAPLAIIHKRRDPNVANQVTVNEIVGHVEGRVCLLVDDMIDTGGTIVKAAEALKANGAERVIVAATHAIFSDPAATRLQSEAIDEVVVTDTIPVPESKRFPTLTILPIAPLLARAIREVFEDGSVTSMFGGDA</sequence>
<keyword evidence="6 9" id="KW-0067">ATP-binding</keyword>
<feature type="binding site" evidence="9">
    <location>
        <position position="248"/>
    </location>
    <ligand>
        <name>D-ribose 5-phosphate</name>
        <dbReference type="ChEBI" id="CHEBI:78346"/>
    </ligand>
</feature>
<evidence type="ECO:0000256" key="6">
    <source>
        <dbReference type="ARBA" id="ARBA00022840"/>
    </source>
</evidence>
<feature type="binding site" evidence="9">
    <location>
        <begin position="252"/>
        <end position="256"/>
    </location>
    <ligand>
        <name>D-ribose 5-phosphate</name>
        <dbReference type="ChEBI" id="CHEBI:78346"/>
    </ligand>
</feature>
<keyword evidence="7 9" id="KW-0460">Magnesium</keyword>
<evidence type="ECO:0000256" key="2">
    <source>
        <dbReference type="ARBA" id="ARBA00022723"/>
    </source>
</evidence>
<dbReference type="PANTHER" id="PTHR10210:SF41">
    <property type="entry name" value="RIBOSE-PHOSPHATE PYROPHOSPHOKINASE 1, CHLOROPLASTIC"/>
    <property type="match status" value="1"/>
</dbReference>
<proteinExistence type="inferred from homology"/>
<feature type="domain" description="Ribose-phosphate pyrophosphokinase N-terminal" evidence="10">
    <location>
        <begin position="29"/>
        <end position="144"/>
    </location>
</feature>
<name>A0ABN2Q0I5_9MICO</name>
<dbReference type="SMART" id="SM01400">
    <property type="entry name" value="Pribosyltran_N"/>
    <property type="match status" value="1"/>
</dbReference>
<feature type="binding site" evidence="9">
    <location>
        <begin position="120"/>
        <end position="121"/>
    </location>
    <ligand>
        <name>ATP</name>
        <dbReference type="ChEBI" id="CHEBI:30616"/>
    </ligand>
</feature>
<keyword evidence="9" id="KW-0963">Cytoplasm</keyword>
<dbReference type="RefSeq" id="WP_248151330.1">
    <property type="nucleotide sequence ID" value="NZ_BAAAOF010000009.1"/>
</dbReference>
<accession>A0ABN2Q0I5</accession>
<comment type="caution">
    <text evidence="11">The sequence shown here is derived from an EMBL/GenBank/DDBJ whole genome shotgun (WGS) entry which is preliminary data.</text>
</comment>
<dbReference type="NCBIfam" id="TIGR01251">
    <property type="entry name" value="ribP_PPkin"/>
    <property type="match status" value="1"/>
</dbReference>
<comment type="caution">
    <text evidence="9">Lacks conserved residue(s) required for the propagation of feature annotation.</text>
</comment>
<evidence type="ECO:0000256" key="8">
    <source>
        <dbReference type="ARBA" id="ARBA00049535"/>
    </source>
</evidence>
<dbReference type="InterPro" id="IPR037515">
    <property type="entry name" value="Rib-P_diPkinase_bac"/>
</dbReference>
<feature type="binding site" evidence="9">
    <location>
        <position position="222"/>
    </location>
    <ligand>
        <name>D-ribose 5-phosphate</name>
        <dbReference type="ChEBI" id="CHEBI:78346"/>
    </ligand>
</feature>
<dbReference type="PROSITE" id="PS00114">
    <property type="entry name" value="PRPP_SYNTHASE"/>
    <property type="match status" value="1"/>
</dbReference>
<dbReference type="EMBL" id="BAAAOF010000009">
    <property type="protein sequence ID" value="GAA1940198.1"/>
    <property type="molecule type" value="Genomic_DNA"/>
</dbReference>
<dbReference type="SUPFAM" id="SSF53271">
    <property type="entry name" value="PRTase-like"/>
    <property type="match status" value="1"/>
</dbReference>
<dbReference type="NCBIfam" id="NF002320">
    <property type="entry name" value="PRK01259.1"/>
    <property type="match status" value="1"/>
</dbReference>
<dbReference type="NCBIfam" id="NF002844">
    <property type="entry name" value="PRK03092.1"/>
    <property type="match status" value="1"/>
</dbReference>
<evidence type="ECO:0000313" key="11">
    <source>
        <dbReference type="EMBL" id="GAA1940198.1"/>
    </source>
</evidence>
<evidence type="ECO:0000256" key="1">
    <source>
        <dbReference type="ARBA" id="ARBA00022679"/>
    </source>
</evidence>
<keyword evidence="4 9" id="KW-0547">Nucleotide-binding</keyword>
<evidence type="ECO:0000256" key="4">
    <source>
        <dbReference type="ARBA" id="ARBA00022741"/>
    </source>
</evidence>
<dbReference type="PANTHER" id="PTHR10210">
    <property type="entry name" value="RIBOSE-PHOSPHATE DIPHOSPHOKINASE FAMILY MEMBER"/>
    <property type="match status" value="1"/>
</dbReference>
<feature type="binding site" evidence="9">
    <location>
        <position position="197"/>
    </location>
    <ligand>
        <name>Mg(2+)</name>
        <dbReference type="ChEBI" id="CHEBI:18420"/>
    </ligand>
</feature>
<dbReference type="Proteomes" id="UP001501343">
    <property type="component" value="Unassembled WGS sequence"/>
</dbReference>
<dbReference type="InterPro" id="IPR005946">
    <property type="entry name" value="Rib-P_diPkinase"/>
</dbReference>
<comment type="function">
    <text evidence="9">Involved in the biosynthesis of the central metabolite phospho-alpha-D-ribosyl-1-pyrophosphate (PRPP) via the transfer of pyrophosphoryl group from ATP to 1-hydroxyl of ribose-5-phosphate (Rib-5-P).</text>
</comment>
<comment type="subcellular location">
    <subcellularLocation>
        <location evidence="9">Cytoplasm</location>
    </subcellularLocation>
</comment>
<dbReference type="Pfam" id="PF13793">
    <property type="entry name" value="Pribosyltran_N"/>
    <property type="match status" value="1"/>
</dbReference>
<comment type="similarity">
    <text evidence="9">Belongs to the ribose-phosphate pyrophosphokinase family. Class I subfamily.</text>
</comment>
<comment type="catalytic activity">
    <reaction evidence="8 9">
        <text>D-ribose 5-phosphate + ATP = 5-phospho-alpha-D-ribose 1-diphosphate + AMP + H(+)</text>
        <dbReference type="Rhea" id="RHEA:15609"/>
        <dbReference type="ChEBI" id="CHEBI:15378"/>
        <dbReference type="ChEBI" id="CHEBI:30616"/>
        <dbReference type="ChEBI" id="CHEBI:58017"/>
        <dbReference type="ChEBI" id="CHEBI:78346"/>
        <dbReference type="ChEBI" id="CHEBI:456215"/>
        <dbReference type="EC" id="2.7.6.1"/>
    </reaction>
</comment>
<gene>
    <name evidence="9" type="primary">prs</name>
    <name evidence="11" type="ORF">GCM10009775_35140</name>
</gene>
<evidence type="ECO:0000259" key="10">
    <source>
        <dbReference type="Pfam" id="PF13793"/>
    </source>
</evidence>
<keyword evidence="2 9" id="KW-0479">Metal-binding</keyword>
<dbReference type="InterPro" id="IPR029099">
    <property type="entry name" value="Pribosyltran_N"/>
</dbReference>
<feature type="active site" evidence="9">
    <location>
        <position position="220"/>
    </location>
</feature>
<keyword evidence="12" id="KW-1185">Reference proteome</keyword>